<feature type="chain" id="PRO_5016657893" evidence="5">
    <location>
        <begin position="21"/>
        <end position="470"/>
    </location>
</feature>
<dbReference type="InterPro" id="IPR036186">
    <property type="entry name" value="Serpin_sf"/>
</dbReference>
<feature type="domain" description="Serpin" evidence="6">
    <location>
        <begin position="109"/>
        <end position="457"/>
    </location>
</feature>
<evidence type="ECO:0000256" key="5">
    <source>
        <dbReference type="SAM" id="SignalP"/>
    </source>
</evidence>
<dbReference type="InterPro" id="IPR042185">
    <property type="entry name" value="Serpin_sf_2"/>
</dbReference>
<comment type="similarity">
    <text evidence="1 4">Belongs to the serpin family.</text>
</comment>
<dbReference type="PANTHER" id="PTHR11461">
    <property type="entry name" value="SERINE PROTEASE INHIBITOR, SERPIN"/>
    <property type="match status" value="1"/>
</dbReference>
<dbReference type="InterPro" id="IPR042178">
    <property type="entry name" value="Serpin_sf_1"/>
</dbReference>
<feature type="signal peptide" evidence="5">
    <location>
        <begin position="1"/>
        <end position="20"/>
    </location>
</feature>
<evidence type="ECO:0000256" key="2">
    <source>
        <dbReference type="ARBA" id="ARBA00022690"/>
    </source>
</evidence>
<dbReference type="EMBL" id="MH200931">
    <property type="protein sequence ID" value="AXS59141.1"/>
    <property type="molecule type" value="mRNA"/>
</dbReference>
<evidence type="ECO:0000259" key="6">
    <source>
        <dbReference type="SMART" id="SM00093"/>
    </source>
</evidence>
<evidence type="ECO:0000313" key="7">
    <source>
        <dbReference type="EMBL" id="AXS59141.1"/>
    </source>
</evidence>
<dbReference type="InterPro" id="IPR023796">
    <property type="entry name" value="Serpin_dom"/>
</dbReference>
<dbReference type="Gene3D" id="2.30.39.10">
    <property type="entry name" value="Alpha-1-antitrypsin, domain 1"/>
    <property type="match status" value="1"/>
</dbReference>
<dbReference type="SMART" id="SM00093">
    <property type="entry name" value="SERPIN"/>
    <property type="match status" value="1"/>
</dbReference>
<evidence type="ECO:0000256" key="3">
    <source>
        <dbReference type="ARBA" id="ARBA00022900"/>
    </source>
</evidence>
<sequence length="470" mass="52910">MRFVLFVGLLLMAISQLANCTPAEYSSYSVTDDAVSDDGSILVLAFNFERIKAKFSEFTDLLGKMIALLMAEPDYCEATKEPQTTDSSLTTIEPDFSTEFDVKSVNSFASKFIKSLDLSHQNYVCSPLSVWILLSIFYDGARSTTAEKLGDVLGIWEKVSTYQLSDNFRGFRQTEIVLANQIYVANGVRLESEFVQTAHILNDVSIDNLDFSNSNRAANKINQWSKNVTHGRITDIVKPGDVGPDTDLVALNAVYFKGTWKTHFNSTKVQNFYLPGGKIKEVPIMRVESKFLFGYLEEHSAYYVEIPYKSENDHPVSMFVILPYTPDGMEYLKTQEFDIQELRRRGSVETVEIFLPKFNISTNLDLENSFENLGLGELFENPDFSGISKSSSLAFSKATQKAFIQVDEEGTEAAAVTDFIVSRSMGEDLKFEANQPFIAKIAAVEENLTFFDIYYEAEEYSVADLTYEVV</sequence>
<keyword evidence="2" id="KW-0646">Protease inhibitor</keyword>
<keyword evidence="3" id="KW-0722">Serine protease inhibitor</keyword>
<accession>A0A346RAE1</accession>
<reference evidence="7" key="1">
    <citation type="journal article" date="2018" name="PeerJ">
        <title>RNA interference-mediated silencing of genes involved in the immune responses of the soybean pod borer Leguminivora glycinivorella (Lepidoptera: Olethreutidae).</title>
        <authorList>
            <person name="Ran R."/>
            <person name="Li T."/>
            <person name="Liu X."/>
            <person name="Ni H."/>
            <person name="Li W."/>
            <person name="Meng F."/>
        </authorList>
    </citation>
    <scope>NUCLEOTIDE SEQUENCE</scope>
</reference>
<organism evidence="7">
    <name type="scientific">Leguminivora glycinivorella</name>
    <dbReference type="NCBI Taxonomy" id="1035111"/>
    <lineage>
        <taxon>Eukaryota</taxon>
        <taxon>Metazoa</taxon>
        <taxon>Ecdysozoa</taxon>
        <taxon>Arthropoda</taxon>
        <taxon>Hexapoda</taxon>
        <taxon>Insecta</taxon>
        <taxon>Pterygota</taxon>
        <taxon>Neoptera</taxon>
        <taxon>Endopterygota</taxon>
        <taxon>Lepidoptera</taxon>
        <taxon>Glossata</taxon>
        <taxon>Ditrysia</taxon>
        <taxon>Tortricoidea</taxon>
        <taxon>Tortricidae</taxon>
        <taxon>Olethreutinae</taxon>
        <taxon>Grapholitini</taxon>
        <taxon>Leguminivora</taxon>
    </lineage>
</organism>
<dbReference type="PANTHER" id="PTHR11461:SF211">
    <property type="entry name" value="GH10112P-RELATED"/>
    <property type="match status" value="1"/>
</dbReference>
<proteinExistence type="evidence at transcript level"/>
<dbReference type="OrthoDB" id="671595at2759"/>
<evidence type="ECO:0000256" key="1">
    <source>
        <dbReference type="ARBA" id="ARBA00009500"/>
    </source>
</evidence>
<dbReference type="InterPro" id="IPR000215">
    <property type="entry name" value="Serpin_fam"/>
</dbReference>
<dbReference type="Pfam" id="PF00079">
    <property type="entry name" value="Serpin"/>
    <property type="match status" value="1"/>
</dbReference>
<keyword evidence="5" id="KW-0732">Signal</keyword>
<evidence type="ECO:0000256" key="4">
    <source>
        <dbReference type="RuleBase" id="RU000411"/>
    </source>
</evidence>
<dbReference type="GO" id="GO:0005615">
    <property type="term" value="C:extracellular space"/>
    <property type="evidence" value="ECO:0007669"/>
    <property type="project" value="InterPro"/>
</dbReference>
<dbReference type="Gene3D" id="3.30.497.10">
    <property type="entry name" value="Antithrombin, subunit I, domain 2"/>
    <property type="match status" value="1"/>
</dbReference>
<dbReference type="SUPFAM" id="SSF56574">
    <property type="entry name" value="Serpins"/>
    <property type="match status" value="1"/>
</dbReference>
<name>A0A346RAE1_9NEOP</name>
<protein>
    <submittedName>
        <fullName evidence="7">Serpin 1</fullName>
    </submittedName>
</protein>
<dbReference type="AlphaFoldDB" id="A0A346RAE1"/>
<dbReference type="GO" id="GO:0004867">
    <property type="term" value="F:serine-type endopeptidase inhibitor activity"/>
    <property type="evidence" value="ECO:0007669"/>
    <property type="project" value="UniProtKB-KW"/>
</dbReference>